<sequence>MVELVLDYYDKTYTYGLAQRPGEPARTFVPVSSCDPLENAAALLQASLQPN</sequence>
<proteinExistence type="predicted"/>
<keyword evidence="2" id="KW-1185">Reference proteome</keyword>
<evidence type="ECO:0000313" key="2">
    <source>
        <dbReference type="Proteomes" id="UP001596513"/>
    </source>
</evidence>
<accession>A0ABW2TZH0</accession>
<dbReference type="RefSeq" id="WP_380199708.1">
    <property type="nucleotide sequence ID" value="NZ_JBHTEK010000001.1"/>
</dbReference>
<dbReference type="EMBL" id="JBHTEK010000001">
    <property type="protein sequence ID" value="MFC7666204.1"/>
    <property type="molecule type" value="Genomic_DNA"/>
</dbReference>
<organism evidence="1 2">
    <name type="scientific">Hymenobacter humi</name>
    <dbReference type="NCBI Taxonomy" id="1411620"/>
    <lineage>
        <taxon>Bacteria</taxon>
        <taxon>Pseudomonadati</taxon>
        <taxon>Bacteroidota</taxon>
        <taxon>Cytophagia</taxon>
        <taxon>Cytophagales</taxon>
        <taxon>Hymenobacteraceae</taxon>
        <taxon>Hymenobacter</taxon>
    </lineage>
</organism>
<protein>
    <submittedName>
        <fullName evidence="1">Uncharacterized protein</fullName>
    </submittedName>
</protein>
<name>A0ABW2TZH0_9BACT</name>
<reference evidence="2" key="1">
    <citation type="journal article" date="2019" name="Int. J. Syst. Evol. Microbiol.">
        <title>The Global Catalogue of Microorganisms (GCM) 10K type strain sequencing project: providing services to taxonomists for standard genome sequencing and annotation.</title>
        <authorList>
            <consortium name="The Broad Institute Genomics Platform"/>
            <consortium name="The Broad Institute Genome Sequencing Center for Infectious Disease"/>
            <person name="Wu L."/>
            <person name="Ma J."/>
        </authorList>
    </citation>
    <scope>NUCLEOTIDE SEQUENCE [LARGE SCALE GENOMIC DNA]</scope>
    <source>
        <strain evidence="2">JCM 19635</strain>
    </source>
</reference>
<evidence type="ECO:0000313" key="1">
    <source>
        <dbReference type="EMBL" id="MFC7666204.1"/>
    </source>
</evidence>
<gene>
    <name evidence="1" type="ORF">ACFQT0_01220</name>
</gene>
<dbReference type="Proteomes" id="UP001596513">
    <property type="component" value="Unassembled WGS sequence"/>
</dbReference>
<comment type="caution">
    <text evidence="1">The sequence shown here is derived from an EMBL/GenBank/DDBJ whole genome shotgun (WGS) entry which is preliminary data.</text>
</comment>